<feature type="signal peptide" evidence="1">
    <location>
        <begin position="1"/>
        <end position="23"/>
    </location>
</feature>
<protein>
    <submittedName>
        <fullName evidence="3">Glycine/betaine ABC transporter substrate-binding protein</fullName>
    </submittedName>
</protein>
<dbReference type="SUPFAM" id="SSF53850">
    <property type="entry name" value="Periplasmic binding protein-like II"/>
    <property type="match status" value="1"/>
</dbReference>
<keyword evidence="4" id="KW-1185">Reference proteome</keyword>
<dbReference type="EMBL" id="JFKE01000004">
    <property type="protein sequence ID" value="KAJ55470.1"/>
    <property type="molecule type" value="Genomic_DNA"/>
</dbReference>
<comment type="caution">
    <text evidence="3">The sequence shown here is derived from an EMBL/GenBank/DDBJ whole genome shotgun (WGS) entry which is preliminary data.</text>
</comment>
<dbReference type="Pfam" id="PF04069">
    <property type="entry name" value="OpuAC"/>
    <property type="match status" value="1"/>
</dbReference>
<dbReference type="CDD" id="cd13641">
    <property type="entry name" value="PBP2_HisX_like"/>
    <property type="match status" value="1"/>
</dbReference>
<dbReference type="GO" id="GO:0043190">
    <property type="term" value="C:ATP-binding cassette (ABC) transporter complex"/>
    <property type="evidence" value="ECO:0007669"/>
    <property type="project" value="InterPro"/>
</dbReference>
<dbReference type="STRING" id="1454373.ACMU_12290"/>
<evidence type="ECO:0000256" key="1">
    <source>
        <dbReference type="SAM" id="SignalP"/>
    </source>
</evidence>
<dbReference type="RefSeq" id="WP_035259282.1">
    <property type="nucleotide sequence ID" value="NZ_JFKE01000004.1"/>
</dbReference>
<gene>
    <name evidence="3" type="ORF">ACMU_12290</name>
</gene>
<sequence length="322" mass="34070">MIKKTAIAAAVLTTFSVAGAAHADCGEVSITEMNWASSAVVTSVAKFLMEQGYGCTVATVPSSTVPALVSVAETGTPDIVTELWTNGAPAYGELSDAGKITTVADVLSDGGVEGWWVPKYLVDAHPELATMEGVLANKDLLGGRFHNCPEGWACKNTNGDLANLFGLPDAGFEIFQHGSGETLAASIAAAFENEEPWLGYYWAPTAILGKYPMVAVDFGVPYNEEAFLCAADGDCTATEPSAFPIGPVKTIVTTDFADRYPELAELMGNVAFTNTQMGEILAWKDANNATNEEAAVFFLTNYPDVWADWLSDEAKAKLAALL</sequence>
<dbReference type="Gene3D" id="3.10.105.10">
    <property type="entry name" value="Dipeptide-binding Protein, Domain 3"/>
    <property type="match status" value="1"/>
</dbReference>
<dbReference type="GO" id="GO:0022857">
    <property type="term" value="F:transmembrane transporter activity"/>
    <property type="evidence" value="ECO:0007669"/>
    <property type="project" value="InterPro"/>
</dbReference>
<dbReference type="Proteomes" id="UP000026249">
    <property type="component" value="Unassembled WGS sequence"/>
</dbReference>
<dbReference type="InterPro" id="IPR007210">
    <property type="entry name" value="ABC_Gly_betaine_transp_sub-bd"/>
</dbReference>
<proteinExistence type="predicted"/>
<name>A0A037ZGA2_9RHOB</name>
<reference evidence="3 4" key="1">
    <citation type="submission" date="2014-03" db="EMBL/GenBank/DDBJ databases">
        <title>Draft Genome Sequence of Actibacterium mucosum KCTC 23349, a Marine Alphaproteobacterium with Complex Ionic Requirements Isolated from Mediterranean Seawater at Malvarrosa Beach, Valencia, Spain.</title>
        <authorList>
            <person name="Arahal D.R."/>
            <person name="Shao Z."/>
            <person name="Lai Q."/>
            <person name="Pujalte M.J."/>
        </authorList>
    </citation>
    <scope>NUCLEOTIDE SEQUENCE [LARGE SCALE GENOMIC DNA]</scope>
    <source>
        <strain evidence="3 4">KCTC 23349</strain>
    </source>
</reference>
<dbReference type="AlphaFoldDB" id="A0A037ZGA2"/>
<accession>A0A037ZGA2</accession>
<feature type="chain" id="PRO_5001559463" evidence="1">
    <location>
        <begin position="24"/>
        <end position="322"/>
    </location>
</feature>
<evidence type="ECO:0000313" key="4">
    <source>
        <dbReference type="Proteomes" id="UP000026249"/>
    </source>
</evidence>
<dbReference type="OrthoDB" id="9786266at2"/>
<feature type="domain" description="ABC-type glycine betaine transport system substrate-binding" evidence="2">
    <location>
        <begin position="27"/>
        <end position="300"/>
    </location>
</feature>
<evidence type="ECO:0000313" key="3">
    <source>
        <dbReference type="EMBL" id="KAJ55470.1"/>
    </source>
</evidence>
<organism evidence="3 4">
    <name type="scientific">Actibacterium mucosum KCTC 23349</name>
    <dbReference type="NCBI Taxonomy" id="1454373"/>
    <lineage>
        <taxon>Bacteria</taxon>
        <taxon>Pseudomonadati</taxon>
        <taxon>Pseudomonadota</taxon>
        <taxon>Alphaproteobacteria</taxon>
        <taxon>Rhodobacterales</taxon>
        <taxon>Roseobacteraceae</taxon>
        <taxon>Actibacterium</taxon>
    </lineage>
</organism>
<keyword evidence="1" id="KW-0732">Signal</keyword>
<evidence type="ECO:0000259" key="2">
    <source>
        <dbReference type="Pfam" id="PF04069"/>
    </source>
</evidence>
<dbReference type="Gene3D" id="3.40.190.100">
    <property type="entry name" value="Glycine betaine-binding periplasmic protein, domain 2"/>
    <property type="match status" value="1"/>
</dbReference>